<dbReference type="InterPro" id="IPR033469">
    <property type="entry name" value="CYTH-like_dom_sf"/>
</dbReference>
<accession>A0A1G8ZK19</accession>
<dbReference type="OrthoDB" id="384378at2"/>
<protein>
    <submittedName>
        <fullName evidence="2">Uncharacterized protein YjbK</fullName>
    </submittedName>
</protein>
<dbReference type="Gene3D" id="2.40.320.10">
    <property type="entry name" value="Hypothetical Protein Pfu-838710-001"/>
    <property type="match status" value="1"/>
</dbReference>
<dbReference type="Proteomes" id="UP000182836">
    <property type="component" value="Unassembled WGS sequence"/>
</dbReference>
<evidence type="ECO:0000313" key="2">
    <source>
        <dbReference type="EMBL" id="SDK15381.1"/>
    </source>
</evidence>
<feature type="domain" description="CYTH" evidence="1">
    <location>
        <begin position="3"/>
        <end position="197"/>
    </location>
</feature>
<dbReference type="InterPro" id="IPR023577">
    <property type="entry name" value="CYTH_domain"/>
</dbReference>
<proteinExistence type="predicted"/>
<evidence type="ECO:0000313" key="3">
    <source>
        <dbReference type="Proteomes" id="UP000182836"/>
    </source>
</evidence>
<reference evidence="2 3" key="1">
    <citation type="submission" date="2016-10" db="EMBL/GenBank/DDBJ databases">
        <authorList>
            <person name="de Groot N.N."/>
        </authorList>
    </citation>
    <scope>NUCLEOTIDE SEQUENCE [LARGE SCALE GENOMIC DNA]</scope>
    <source>
        <strain evidence="2 3">DSM 2895</strain>
    </source>
</reference>
<dbReference type="AlphaFoldDB" id="A0A1G8ZK19"/>
<dbReference type="SUPFAM" id="SSF55154">
    <property type="entry name" value="CYTH-like phosphatases"/>
    <property type="match status" value="1"/>
</dbReference>
<dbReference type="PROSITE" id="PS51707">
    <property type="entry name" value="CYTH"/>
    <property type="match status" value="1"/>
</dbReference>
<dbReference type="EMBL" id="FNED01000041">
    <property type="protein sequence ID" value="SDK15381.1"/>
    <property type="molecule type" value="Genomic_DNA"/>
</dbReference>
<evidence type="ECO:0000259" key="1">
    <source>
        <dbReference type="PROSITE" id="PS51707"/>
    </source>
</evidence>
<dbReference type="SMART" id="SM01118">
    <property type="entry name" value="CYTH"/>
    <property type="match status" value="1"/>
</dbReference>
<dbReference type="RefSeq" id="WP_052812115.1">
    <property type="nucleotide sequence ID" value="NZ_BJOA01000239.1"/>
</dbReference>
<gene>
    <name evidence="2" type="ORF">SAMN04487909_14130</name>
</gene>
<organism evidence="2 3">
    <name type="scientific">Aneurinibacillus migulanus</name>
    <name type="common">Bacillus migulanus</name>
    <dbReference type="NCBI Taxonomy" id="47500"/>
    <lineage>
        <taxon>Bacteria</taxon>
        <taxon>Bacillati</taxon>
        <taxon>Bacillota</taxon>
        <taxon>Bacilli</taxon>
        <taxon>Bacillales</taxon>
        <taxon>Paenibacillaceae</taxon>
        <taxon>Aneurinibacillus group</taxon>
        <taxon>Aneurinibacillus</taxon>
    </lineage>
</organism>
<name>A0A1G8ZK19_ANEMI</name>
<dbReference type="GeneID" id="42303934"/>
<sequence length="203" mass="23175">MPKKEQELKLLVTKETYDSLLTYADPDAPVLQQTNYYFDMPDFYMGKNGVMLRVREENGAWVLCAKIKQKSESAAVSSIELEQEIPANVFEAGRNNPEILVNLLPKEGQDAIRRLVSPSTLIIRGTLRNERRELNLIEGYTCELDRTSFPEDHIEYELEIEGMENEAACQHVMDAISSLGYSFTVNQKSKYQRLQEAISPFSS</sequence>
<dbReference type="Pfam" id="PF01928">
    <property type="entry name" value="CYTH"/>
    <property type="match status" value="1"/>
</dbReference>